<dbReference type="PANTHER" id="PTHR30518:SF2">
    <property type="entry name" value="ENDOLYTIC MUREIN TRANSGLYCOSYLASE"/>
    <property type="match status" value="1"/>
</dbReference>
<dbReference type="HAMAP" id="MF_02065">
    <property type="entry name" value="MltG"/>
    <property type="match status" value="1"/>
</dbReference>
<dbReference type="GO" id="GO:0008932">
    <property type="term" value="F:lytic endotransglycosylase activity"/>
    <property type="evidence" value="ECO:0007669"/>
    <property type="project" value="UniProtKB-UniRule"/>
</dbReference>
<evidence type="ECO:0000256" key="6">
    <source>
        <dbReference type="ARBA" id="ARBA00023316"/>
    </source>
</evidence>
<evidence type="ECO:0000256" key="5">
    <source>
        <dbReference type="ARBA" id="ARBA00023239"/>
    </source>
</evidence>
<evidence type="ECO:0000256" key="4">
    <source>
        <dbReference type="ARBA" id="ARBA00023136"/>
    </source>
</evidence>
<reference evidence="8" key="1">
    <citation type="submission" date="2022-10" db="EMBL/GenBank/DDBJ databases">
        <authorList>
            <person name="Yu W.X."/>
        </authorList>
    </citation>
    <scope>NUCLEOTIDE SEQUENCE</scope>
    <source>
        <strain evidence="8">D04</strain>
    </source>
</reference>
<dbReference type="NCBIfam" id="TIGR00247">
    <property type="entry name" value="endolytic transglycosylase MltG"/>
    <property type="match status" value="1"/>
</dbReference>
<dbReference type="Pfam" id="PF02618">
    <property type="entry name" value="YceG"/>
    <property type="match status" value="1"/>
</dbReference>
<keyword evidence="1 7" id="KW-1003">Cell membrane</keyword>
<keyword evidence="6 7" id="KW-0961">Cell wall biogenesis/degradation</keyword>
<evidence type="ECO:0000256" key="2">
    <source>
        <dbReference type="ARBA" id="ARBA00022692"/>
    </source>
</evidence>
<keyword evidence="2 7" id="KW-0812">Transmembrane</keyword>
<name>A0AAE3MH48_9BACT</name>
<comment type="caution">
    <text evidence="8">The sequence shown here is derived from an EMBL/GenBank/DDBJ whole genome shotgun (WGS) entry which is preliminary data.</text>
</comment>
<dbReference type="EMBL" id="JAPDPI010000052">
    <property type="protein sequence ID" value="MCW3807611.1"/>
    <property type="molecule type" value="Genomic_DNA"/>
</dbReference>
<sequence>MTKTLKRMGLFIVVLILLALLFGVRFYRFIYGNNVVVENVECPYLYIPNGTTFSELKKIIEDNGFVKDIESFSWVAQKKEYVQHVKGGRYLLKHGMSNNQLVNLLRSGRQDALNITFNNIRKPEQLASVVSAKLMVDSAELVTLFKDVELVKKYGFTLETFPSMFIPNTYQMYWNTDAKGFVKRMKKEYDRFWTSERVSKSEKLGISPVEVSILASIVDEETIMSDEKPIVAGLYLNRLNKRIRLQADPTVKYALGDFSIQRVLSKDLEIDSPYNTYKYAGLPPGPIRFPSVEGINAVLNRREHNYYYMCAKEDFSGYHNFARSLSQHNVNAQKYRNELRKRGIRR</sequence>
<dbReference type="Proteomes" id="UP001207408">
    <property type="component" value="Unassembled WGS sequence"/>
</dbReference>
<keyword evidence="9" id="KW-1185">Reference proteome</keyword>
<feature type="site" description="Important for catalytic activity" evidence="7">
    <location>
        <position position="221"/>
    </location>
</feature>
<dbReference type="PANTHER" id="PTHR30518">
    <property type="entry name" value="ENDOLYTIC MUREIN TRANSGLYCOSYLASE"/>
    <property type="match status" value="1"/>
</dbReference>
<dbReference type="CDD" id="cd08010">
    <property type="entry name" value="MltG_like"/>
    <property type="match status" value="1"/>
</dbReference>
<accession>A0AAE3MH48</accession>
<keyword evidence="5 7" id="KW-0456">Lyase</keyword>
<evidence type="ECO:0000313" key="8">
    <source>
        <dbReference type="EMBL" id="MCW3807611.1"/>
    </source>
</evidence>
<dbReference type="Gene3D" id="3.30.160.60">
    <property type="entry name" value="Classic Zinc Finger"/>
    <property type="match status" value="1"/>
</dbReference>
<evidence type="ECO:0000256" key="7">
    <source>
        <dbReference type="HAMAP-Rule" id="MF_02065"/>
    </source>
</evidence>
<protein>
    <recommendedName>
        <fullName evidence="7">Endolytic murein transglycosylase</fullName>
        <ecNumber evidence="7">4.2.2.29</ecNumber>
    </recommendedName>
    <alternativeName>
        <fullName evidence="7">Peptidoglycan lytic transglycosylase</fullName>
    </alternativeName>
    <alternativeName>
        <fullName evidence="7">Peptidoglycan polymerization terminase</fullName>
    </alternativeName>
</protein>
<gene>
    <name evidence="7 8" type="primary">mltG</name>
    <name evidence="8" type="ORF">OM074_18435</name>
</gene>
<dbReference type="Gene3D" id="3.30.1490.480">
    <property type="entry name" value="Endolytic murein transglycosylase"/>
    <property type="match status" value="1"/>
</dbReference>
<dbReference type="GO" id="GO:0071555">
    <property type="term" value="P:cell wall organization"/>
    <property type="evidence" value="ECO:0007669"/>
    <property type="project" value="UniProtKB-KW"/>
</dbReference>
<comment type="similarity">
    <text evidence="7">Belongs to the transglycosylase MltG family.</text>
</comment>
<dbReference type="GO" id="GO:0005886">
    <property type="term" value="C:plasma membrane"/>
    <property type="evidence" value="ECO:0007669"/>
    <property type="project" value="UniProtKB-UniRule"/>
</dbReference>
<evidence type="ECO:0000313" key="9">
    <source>
        <dbReference type="Proteomes" id="UP001207408"/>
    </source>
</evidence>
<comment type="catalytic activity">
    <reaction evidence="7">
        <text>a peptidoglycan chain = a peptidoglycan chain with N-acetyl-1,6-anhydromuramyl-[peptide] at the reducing end + a peptidoglycan chain with N-acetylglucosamine at the non-reducing end.</text>
        <dbReference type="EC" id="4.2.2.29"/>
    </reaction>
</comment>
<evidence type="ECO:0000256" key="1">
    <source>
        <dbReference type="ARBA" id="ARBA00022475"/>
    </source>
</evidence>
<organism evidence="8 9">
    <name type="scientific">Plebeiibacterium marinum</name>
    <dbReference type="NCBI Taxonomy" id="2992111"/>
    <lineage>
        <taxon>Bacteria</taxon>
        <taxon>Pseudomonadati</taxon>
        <taxon>Bacteroidota</taxon>
        <taxon>Bacteroidia</taxon>
        <taxon>Marinilabiliales</taxon>
        <taxon>Marinilabiliaceae</taxon>
        <taxon>Plebeiibacterium</taxon>
    </lineage>
</organism>
<dbReference type="AlphaFoldDB" id="A0AAE3MH48"/>
<dbReference type="RefSeq" id="WP_301202045.1">
    <property type="nucleotide sequence ID" value="NZ_JAPDPI010000052.1"/>
</dbReference>
<keyword evidence="4 7" id="KW-0472">Membrane</keyword>
<keyword evidence="3 7" id="KW-1133">Transmembrane helix</keyword>
<dbReference type="GO" id="GO:0009252">
    <property type="term" value="P:peptidoglycan biosynthetic process"/>
    <property type="evidence" value="ECO:0007669"/>
    <property type="project" value="UniProtKB-UniRule"/>
</dbReference>
<evidence type="ECO:0000256" key="3">
    <source>
        <dbReference type="ARBA" id="ARBA00022989"/>
    </source>
</evidence>
<dbReference type="InterPro" id="IPR003770">
    <property type="entry name" value="MLTG-like"/>
</dbReference>
<proteinExistence type="inferred from homology"/>
<comment type="function">
    <text evidence="7">Functions as a peptidoglycan terminase that cleaves nascent peptidoglycan strands endolytically to terminate their elongation.</text>
</comment>
<dbReference type="EC" id="4.2.2.29" evidence="7"/>